<protein>
    <recommendedName>
        <fullName evidence="2">U1 small nuclear ribonucleoprotein component SNU71</fullName>
    </recommendedName>
</protein>
<reference evidence="9" key="2">
    <citation type="journal article" date="2012" name="G3 (Bethesda)">
        <title>Pichia sorbitophila, an interspecies yeast hybrid reveals early steps of genome resolution following polyploidization.</title>
        <authorList>
            <person name="Leh Louis V."/>
            <person name="Despons L."/>
            <person name="Friedrich A."/>
            <person name="Martin T."/>
            <person name="Durrens P."/>
            <person name="Casaregola S."/>
            <person name="Neuveglise C."/>
            <person name="Fairhead C."/>
            <person name="Marck C."/>
            <person name="Cruz J.A."/>
            <person name="Straub M.L."/>
            <person name="Kugler V."/>
            <person name="Sacerdot C."/>
            <person name="Uzunov Z."/>
            <person name="Thierry A."/>
            <person name="Weiss S."/>
            <person name="Bleykasten C."/>
            <person name="De Montigny J."/>
            <person name="Jacques N."/>
            <person name="Jung P."/>
            <person name="Lemaire M."/>
            <person name="Mallet S."/>
            <person name="Morel G."/>
            <person name="Richard G.F."/>
            <person name="Sarkar A."/>
            <person name="Savel G."/>
            <person name="Schacherer J."/>
            <person name="Seret M.L."/>
            <person name="Talla E."/>
            <person name="Samson G."/>
            <person name="Jubin C."/>
            <person name="Poulain J."/>
            <person name="Vacherie B."/>
            <person name="Barbe V."/>
            <person name="Pelletier E."/>
            <person name="Sherman D.J."/>
            <person name="Westhof E."/>
            <person name="Weissenbach J."/>
            <person name="Baret P.V."/>
            <person name="Wincker P."/>
            <person name="Gaillardin C."/>
            <person name="Dujon B."/>
            <person name="Souciet J.L."/>
        </authorList>
    </citation>
    <scope>NUCLEOTIDE SEQUENCE [LARGE SCALE GENOMIC DNA]</scope>
    <source>
        <strain evidence="9">ATCC MYA-4447 / BCRC 22081 / CBS 7064 / NBRC 10061 / NRRL Y-12695</strain>
    </source>
</reference>
<dbReference type="InterPro" id="IPR002483">
    <property type="entry name" value="PWI_dom"/>
</dbReference>
<dbReference type="OrthoDB" id="6275295at2759"/>
<evidence type="ECO:0000313" key="7">
    <source>
        <dbReference type="EMBL" id="CCE72771.1"/>
    </source>
</evidence>
<evidence type="ECO:0000256" key="5">
    <source>
        <dbReference type="SAM" id="MobiDB-lite"/>
    </source>
</evidence>
<reference evidence="7" key="1">
    <citation type="submission" date="2011-10" db="EMBL/GenBank/DDBJ databases">
        <authorList>
            <person name="Genoscope - CEA"/>
        </authorList>
    </citation>
    <scope>NUCLEOTIDE SEQUENCE</scope>
    <source>
        <strain evidence="7">CBS 7064</strain>
    </source>
</reference>
<dbReference type="FunCoup" id="G8YV88">
    <property type="interactions" value="293"/>
</dbReference>
<dbReference type="eggNOG" id="ENOG502S6GF">
    <property type="taxonomic scope" value="Eukaryota"/>
</dbReference>
<feature type="domain" description="PWI" evidence="6">
    <location>
        <begin position="517"/>
        <end position="592"/>
    </location>
</feature>
<dbReference type="Gene3D" id="1.20.1390.10">
    <property type="entry name" value="PWI domain"/>
    <property type="match status" value="1"/>
</dbReference>
<evidence type="ECO:0000256" key="3">
    <source>
        <dbReference type="ARBA" id="ARBA00022728"/>
    </source>
</evidence>
<dbReference type="HOGENOM" id="CLU_478950_0_0_1"/>
<keyword evidence="3" id="KW-0747">Spliceosome</keyword>
<feature type="region of interest" description="Disordered" evidence="5">
    <location>
        <begin position="76"/>
        <end position="105"/>
    </location>
</feature>
<dbReference type="InParanoid" id="G8YV88"/>
<evidence type="ECO:0000256" key="2">
    <source>
        <dbReference type="ARBA" id="ARBA00014280"/>
    </source>
</evidence>
<keyword evidence="3" id="KW-0508">mRNA splicing</keyword>
<dbReference type="EMBL" id="FO082059">
    <property type="protein sequence ID" value="CCE72771.1"/>
    <property type="molecule type" value="Genomic_DNA"/>
</dbReference>
<proteinExistence type="inferred from homology"/>
<dbReference type="AlphaFoldDB" id="G8YV88"/>
<dbReference type="Proteomes" id="UP000005222">
    <property type="component" value="Chromosome A"/>
</dbReference>
<feature type="compositionally biased region" description="Acidic residues" evidence="5">
    <location>
        <begin position="96"/>
        <end position="105"/>
    </location>
</feature>
<dbReference type="STRING" id="559304.G8YV88"/>
<dbReference type="SMART" id="SM00311">
    <property type="entry name" value="PWI"/>
    <property type="match status" value="1"/>
</dbReference>
<comment type="function">
    <text evidence="4">Component of the U1 snRNP particle, which recognizes and binds the 5'-splice site of pre-mRNA. Together with other non-snRNP factors, U1 snRNP forms the spliceosomal commitment complex, that targets pre-mRNA to the splicing pathway.</text>
</comment>
<evidence type="ECO:0000259" key="6">
    <source>
        <dbReference type="SMART" id="SM00311"/>
    </source>
</evidence>
<name>G8YV88_PICSO</name>
<evidence type="ECO:0000313" key="9">
    <source>
        <dbReference type="Proteomes" id="UP000005222"/>
    </source>
</evidence>
<dbReference type="OMA" id="YDHHRSF"/>
<evidence type="ECO:0000256" key="1">
    <source>
        <dbReference type="ARBA" id="ARBA00005544"/>
    </source>
</evidence>
<comment type="similarity">
    <text evidence="1">Belongs to the SNU71 family.</text>
</comment>
<dbReference type="Proteomes" id="UP000005222">
    <property type="component" value="Chromosome B"/>
</dbReference>
<organism evidence="7 9">
    <name type="scientific">Pichia sorbitophila (strain ATCC MYA-4447 / BCRC 22081 / CBS 7064 / NBRC 10061 / NRRL Y-12695)</name>
    <name type="common">Hybrid yeast</name>
    <dbReference type="NCBI Taxonomy" id="559304"/>
    <lineage>
        <taxon>Eukaryota</taxon>
        <taxon>Fungi</taxon>
        <taxon>Dikarya</taxon>
        <taxon>Ascomycota</taxon>
        <taxon>Saccharomycotina</taxon>
        <taxon>Pichiomycetes</taxon>
        <taxon>Debaryomycetaceae</taxon>
        <taxon>Millerozyma</taxon>
    </lineage>
</organism>
<evidence type="ECO:0000313" key="8">
    <source>
        <dbReference type="EMBL" id="CCE73332.1"/>
    </source>
</evidence>
<dbReference type="Pfam" id="PF01480">
    <property type="entry name" value="PWI"/>
    <property type="match status" value="1"/>
</dbReference>
<dbReference type="EMBL" id="FO082058">
    <property type="protein sequence ID" value="CCE73332.1"/>
    <property type="molecule type" value="Genomic_DNA"/>
</dbReference>
<dbReference type="GO" id="GO:0005681">
    <property type="term" value="C:spliceosomal complex"/>
    <property type="evidence" value="ECO:0007669"/>
    <property type="project" value="UniProtKB-KW"/>
</dbReference>
<keyword evidence="9" id="KW-1185">Reference proteome</keyword>
<accession>G8YV88</accession>
<gene>
    <name evidence="7" type="primary">Piso0_000365</name>
    <name evidence="7" type="ORF">GNLVRS01_PISO0A07744g</name>
    <name evidence="8" type="ORF">GNLVRS01_PISO0B07811g</name>
</gene>
<sequence length="593" mass="69170">MAPRNMGNYVNTVSPFSVPSNNHHGLLSQLKCLANYPEFDQVDEKELNKVIQSIPVSKEENTDQIIESNSYKIYSGENSSRRSTGHKIQGNHNAEEQSDETDNEDDAKLSNFIELEKFLPQSFKDQLTTVVVKNFPNLRLALIEKVFKNLLTSCPVNSSFDWSLINIEHIDHKVVFIRFHHVNTTVWFYKNIREHLQESIQGINITFDSNLESDIANMKEFDSGAGSIQRESLQVDLQKILLNNRNYENVSKIRGMEDLDQAMQYYSSYKVDPSELIDVPKDMQDKIVDEIVKFRSKVLSIERERRKQEIERERILAKNRLQRIFEGTKEAGDEMIIDDIEAVQAIQDDKQEISEYENLTEEEYISLIEQKEKEALENTYNEKVEIFSSKELNERNRLREEHQALREYETSLIEKKAAFIGELKSFQDYKLDDLDQYNNLDRHKIKLYYTEYSEYLRLRAQEKAEEENRDKKDIDEEALELSASNNAQNFLSSFKTELKPSRDVEQNTTTDVIVSSLDKATLDKVKTKIGDLIEEYLGVKEDVLIEYVYDFVITNNLTKQNELVEELSETLDEDSVTVVSKLYDYIAELSKFD</sequence>
<evidence type="ECO:0000256" key="4">
    <source>
        <dbReference type="ARBA" id="ARBA00025004"/>
    </source>
</evidence>
<keyword evidence="3" id="KW-0507">mRNA processing</keyword>